<protein>
    <recommendedName>
        <fullName evidence="3">Translation elongation factor-like protein</fullName>
    </recommendedName>
</protein>
<evidence type="ECO:0008006" key="3">
    <source>
        <dbReference type="Google" id="ProtNLM"/>
    </source>
</evidence>
<dbReference type="Proteomes" id="UP000231154">
    <property type="component" value="Unassembled WGS sequence"/>
</dbReference>
<dbReference type="EMBL" id="PCXF01000086">
    <property type="protein sequence ID" value="PIR27064.1"/>
    <property type="molecule type" value="Genomic_DNA"/>
</dbReference>
<proteinExistence type="predicted"/>
<comment type="caution">
    <text evidence="1">The sequence shown here is derived from an EMBL/GenBank/DDBJ whole genome shotgun (WGS) entry which is preliminary data.</text>
</comment>
<evidence type="ECO:0000313" key="2">
    <source>
        <dbReference type="Proteomes" id="UP000231154"/>
    </source>
</evidence>
<evidence type="ECO:0000313" key="1">
    <source>
        <dbReference type="EMBL" id="PIR27064.1"/>
    </source>
</evidence>
<sequence length="90" mass="9704">MAEKDQEKGKFVGEITHYFPKAGAAVIKLEKPLKVGDKVKIVGGKAGEFEQAVSSIQIDRQPIEEGKAGDEVGVAVDQPVKEGYKVYTAE</sequence>
<reference evidence="1 2" key="1">
    <citation type="submission" date="2017-09" db="EMBL/GenBank/DDBJ databases">
        <title>Depth-based differentiation of microbial function through sediment-hosted aquifers and enrichment of novel symbionts in the deep terrestrial subsurface.</title>
        <authorList>
            <person name="Probst A.J."/>
            <person name="Ladd B."/>
            <person name="Jarett J.K."/>
            <person name="Geller-Mcgrath D.E."/>
            <person name="Sieber C.M."/>
            <person name="Emerson J.B."/>
            <person name="Anantharaman K."/>
            <person name="Thomas B.C."/>
            <person name="Malmstrom R."/>
            <person name="Stieglmeier M."/>
            <person name="Klingl A."/>
            <person name="Woyke T."/>
            <person name="Ryan C.M."/>
            <person name="Banfield J.F."/>
        </authorList>
    </citation>
    <scope>NUCLEOTIDE SEQUENCE [LARGE SCALE GENOMIC DNA]</scope>
    <source>
        <strain evidence="1">CG11_big_fil_rev_8_21_14_0_20_42_15</strain>
    </source>
</reference>
<dbReference type="SUPFAM" id="SSF50447">
    <property type="entry name" value="Translation proteins"/>
    <property type="match status" value="1"/>
</dbReference>
<name>A0A2H0PZE0_9BACT</name>
<gene>
    <name evidence="1" type="ORF">COV40_02915</name>
</gene>
<dbReference type="AlphaFoldDB" id="A0A2H0PZE0"/>
<organism evidence="1 2">
    <name type="scientific">Candidatus Berkelbacteria bacterium CG11_big_fil_rev_8_21_14_0_20_42_15</name>
    <dbReference type="NCBI Taxonomy" id="1974517"/>
    <lineage>
        <taxon>Bacteria</taxon>
        <taxon>Candidatus Berkelbacteria</taxon>
    </lineage>
</organism>
<accession>A0A2H0PZE0</accession>
<dbReference type="InterPro" id="IPR009000">
    <property type="entry name" value="Transl_B-barrel_sf"/>
</dbReference>
<dbReference type="Gene3D" id="2.40.30.10">
    <property type="entry name" value="Translation factors"/>
    <property type="match status" value="1"/>
</dbReference>